<dbReference type="InterPro" id="IPR048349">
    <property type="entry name" value="CCDC22_N"/>
</dbReference>
<dbReference type="AlphaFoldDB" id="A0A0B6Y958"/>
<organism evidence="5">
    <name type="scientific">Arion vulgaris</name>
    <dbReference type="NCBI Taxonomy" id="1028688"/>
    <lineage>
        <taxon>Eukaryota</taxon>
        <taxon>Metazoa</taxon>
        <taxon>Spiralia</taxon>
        <taxon>Lophotrochozoa</taxon>
        <taxon>Mollusca</taxon>
        <taxon>Gastropoda</taxon>
        <taxon>Heterobranchia</taxon>
        <taxon>Euthyneura</taxon>
        <taxon>Panpulmonata</taxon>
        <taxon>Eupulmonata</taxon>
        <taxon>Stylommatophora</taxon>
        <taxon>Helicina</taxon>
        <taxon>Arionoidea</taxon>
        <taxon>Arionidae</taxon>
        <taxon>Arion</taxon>
    </lineage>
</organism>
<feature type="domain" description="CCDC22 N-terminal" evidence="4">
    <location>
        <begin position="3"/>
        <end position="110"/>
    </location>
</feature>
<sequence>YKMEEVDRIIVHSLRLIGCDLEDDIQSLRHFSTEIIVSTIVRCLKAIIGDVDLPSSLPPGMSARFRLGASLANHVQDLGYKGGDLGYQTFLYSNETEIRKIFMFLVEKLPKETSQAADEPMGATVLLQHAISTELGYQLTLAWLPPFLKDRGIRKRSKPPGWQKEGSCCLQHFHSTHISAPHSLTSLTVKVPKELRSYYTSHLPYVTNQTNLHRDTAPSVMETNLLEIAAHQDWENEWNQIGLASRLTQQEFKRRKQDRLMKMIRERLQQDSQRSDRGEGQTAASDLQQLLSSIEAQNKSFSSRTKGSRFAHTEKLQYAADEEKAVAQMGVGVPTKDTEEEQEKKRQLELERLRSELTNITNDMEKLDLEVRKFTAGHQQMEEVISVEMKSAEEKKDSYSVKKRTLDLLPNAETNIAKLKTIVDTSAQRLVSLAKQWETHRVPLIEQYRELRQLNSKRESEAQIKLEEMKLFRERMKETADDARRKDELQKQLVSEYERMTKDVNRSAYTRKIMEIVANIKKQKQEIDKILVDTKSVQKEINSLTGKLDRTFTVTDELIFRDAKKDENIKKAYRLLAALHENFEQLIQTVEDTGVVMREIKDLEEQIEIESNKKVLSNLEKISADLQQMKVENSTLLAKVKGK</sequence>
<evidence type="ECO:0008006" key="6">
    <source>
        <dbReference type="Google" id="ProtNLM"/>
    </source>
</evidence>
<accession>A0A0B6Y958</accession>
<evidence type="ECO:0000313" key="5">
    <source>
        <dbReference type="EMBL" id="CEK52366.1"/>
    </source>
</evidence>
<dbReference type="EMBL" id="HACG01005501">
    <property type="protein sequence ID" value="CEK52366.1"/>
    <property type="molecule type" value="Transcribed_RNA"/>
</dbReference>
<feature type="coiled-coil region" evidence="2">
    <location>
        <begin position="612"/>
        <end position="639"/>
    </location>
</feature>
<evidence type="ECO:0000259" key="3">
    <source>
        <dbReference type="Pfam" id="PF05667"/>
    </source>
</evidence>
<evidence type="ECO:0000259" key="4">
    <source>
        <dbReference type="Pfam" id="PF21674"/>
    </source>
</evidence>
<dbReference type="InterPro" id="IPR008530">
    <property type="entry name" value="CCDC22"/>
</dbReference>
<gene>
    <name evidence="5" type="primary">ORF16489</name>
</gene>
<name>A0A0B6Y958_9EUPU</name>
<keyword evidence="2" id="KW-0175">Coiled coil</keyword>
<feature type="domain" description="CCDC22 coiled-coil" evidence="3">
    <location>
        <begin position="130"/>
        <end position="613"/>
    </location>
</feature>
<comment type="similarity">
    <text evidence="1">Belongs to the CCDC22 family.</text>
</comment>
<feature type="coiled-coil region" evidence="2">
    <location>
        <begin position="336"/>
        <end position="370"/>
    </location>
</feature>
<feature type="non-terminal residue" evidence="5">
    <location>
        <position position="1"/>
    </location>
</feature>
<evidence type="ECO:0000256" key="1">
    <source>
        <dbReference type="ARBA" id="ARBA00006438"/>
    </source>
</evidence>
<dbReference type="Pfam" id="PF05667">
    <property type="entry name" value="CCDC22_CC"/>
    <property type="match status" value="1"/>
</dbReference>
<dbReference type="PANTHER" id="PTHR15668:SF4">
    <property type="entry name" value="COILED-COIL DOMAIN-CONTAINING PROTEIN 22"/>
    <property type="match status" value="1"/>
</dbReference>
<dbReference type="PANTHER" id="PTHR15668">
    <property type="entry name" value="JM1 PROTEIN"/>
    <property type="match status" value="1"/>
</dbReference>
<reference evidence="5" key="1">
    <citation type="submission" date="2014-12" db="EMBL/GenBank/DDBJ databases">
        <title>Insight into the proteome of Arion vulgaris.</title>
        <authorList>
            <person name="Aradska J."/>
            <person name="Bulat T."/>
            <person name="Smidak R."/>
            <person name="Sarate P."/>
            <person name="Gangsoo J."/>
            <person name="Sialana F."/>
            <person name="Bilban M."/>
            <person name="Lubec G."/>
        </authorList>
    </citation>
    <scope>NUCLEOTIDE SEQUENCE</scope>
    <source>
        <tissue evidence="5">Skin</tissue>
    </source>
</reference>
<protein>
    <recommendedName>
        <fullName evidence="6">Coiled-coil domain-containing protein 22 homolog</fullName>
    </recommendedName>
</protein>
<dbReference type="GO" id="GO:2000060">
    <property type="term" value="P:positive regulation of ubiquitin-dependent protein catabolic process"/>
    <property type="evidence" value="ECO:0007669"/>
    <property type="project" value="TreeGrafter"/>
</dbReference>
<proteinExistence type="inferred from homology"/>
<dbReference type="Pfam" id="PF21674">
    <property type="entry name" value="CCDC22_N"/>
    <property type="match status" value="1"/>
</dbReference>
<dbReference type="InterPro" id="IPR048348">
    <property type="entry name" value="CCDC22_CC"/>
</dbReference>
<dbReference type="GO" id="GO:0097602">
    <property type="term" value="F:cullin family protein binding"/>
    <property type="evidence" value="ECO:0007669"/>
    <property type="project" value="TreeGrafter"/>
</dbReference>
<evidence type="ECO:0000256" key="2">
    <source>
        <dbReference type="SAM" id="Coils"/>
    </source>
</evidence>